<accession>A0ABV8VB72</accession>
<reference evidence="3" key="1">
    <citation type="journal article" date="2019" name="Int. J. Syst. Evol. Microbiol.">
        <title>The Global Catalogue of Microorganisms (GCM) 10K type strain sequencing project: providing services to taxonomists for standard genome sequencing and annotation.</title>
        <authorList>
            <consortium name="The Broad Institute Genomics Platform"/>
            <consortium name="The Broad Institute Genome Sequencing Center for Infectious Disease"/>
            <person name="Wu L."/>
            <person name="Ma J."/>
        </authorList>
    </citation>
    <scope>NUCLEOTIDE SEQUENCE [LARGE SCALE GENOMIC DNA]</scope>
    <source>
        <strain evidence="3">CECT 8570</strain>
    </source>
</reference>
<dbReference type="EMBL" id="JBHSCX010000021">
    <property type="protein sequence ID" value="MFC4364322.1"/>
    <property type="molecule type" value="Genomic_DNA"/>
</dbReference>
<dbReference type="Gene3D" id="3.10.620.30">
    <property type="match status" value="1"/>
</dbReference>
<organism evidence="2 3">
    <name type="scientific">Simiduia curdlanivorans</name>
    <dbReference type="NCBI Taxonomy" id="1492769"/>
    <lineage>
        <taxon>Bacteria</taxon>
        <taxon>Pseudomonadati</taxon>
        <taxon>Pseudomonadota</taxon>
        <taxon>Gammaproteobacteria</taxon>
        <taxon>Cellvibrionales</taxon>
        <taxon>Cellvibrionaceae</taxon>
        <taxon>Simiduia</taxon>
    </lineage>
</organism>
<dbReference type="Proteomes" id="UP001595840">
    <property type="component" value="Unassembled WGS sequence"/>
</dbReference>
<evidence type="ECO:0000313" key="3">
    <source>
        <dbReference type="Proteomes" id="UP001595840"/>
    </source>
</evidence>
<dbReference type="RefSeq" id="WP_290262281.1">
    <property type="nucleotide sequence ID" value="NZ_JAUFQG010000004.1"/>
</dbReference>
<evidence type="ECO:0000256" key="1">
    <source>
        <dbReference type="SAM" id="SignalP"/>
    </source>
</evidence>
<dbReference type="Pfam" id="PF06035">
    <property type="entry name" value="Peptidase_C93"/>
    <property type="match status" value="1"/>
</dbReference>
<evidence type="ECO:0000313" key="2">
    <source>
        <dbReference type="EMBL" id="MFC4364322.1"/>
    </source>
</evidence>
<keyword evidence="1" id="KW-0732">Signal</keyword>
<feature type="signal peptide" evidence="1">
    <location>
        <begin position="1"/>
        <end position="24"/>
    </location>
</feature>
<comment type="caution">
    <text evidence="2">The sequence shown here is derived from an EMBL/GenBank/DDBJ whole genome shotgun (WGS) entry which is preliminary data.</text>
</comment>
<dbReference type="PANTHER" id="PTHR39327">
    <property type="match status" value="1"/>
</dbReference>
<name>A0ABV8VB72_9GAMM</name>
<feature type="chain" id="PRO_5045534750" evidence="1">
    <location>
        <begin position="25"/>
        <end position="224"/>
    </location>
</feature>
<keyword evidence="3" id="KW-1185">Reference proteome</keyword>
<sequence>MQLGIKQGLAVLAIGALPTAGVMAQANDFGVTPALLTWVQLQWGEAARARVEAWPQSMQETNVSQPDELEKLRRANDFFNQVRWLSDQEHWAKEDYWATPIETLATNAGDCEDFSIGKYFTLHHTQLDPNKLRITYVKALEYNQAHMVLAYYPSPSAEPLILDNINKTILPASQRTDLFPIYSFNGDGLWLAKSRDKKLTGDSEKSLPQWREVNERMLREAAIE</sequence>
<proteinExistence type="predicted"/>
<protein>
    <submittedName>
        <fullName evidence="2">Transglutaminase-like cysteine peptidase</fullName>
    </submittedName>
</protein>
<dbReference type="InterPro" id="IPR010319">
    <property type="entry name" value="Transglutaminase-like_Cys_pept"/>
</dbReference>
<gene>
    <name evidence="2" type="ORF">ACFOX3_18580</name>
</gene>
<dbReference type="PANTHER" id="PTHR39327:SF1">
    <property type="entry name" value="BLR5470 PROTEIN"/>
    <property type="match status" value="1"/>
</dbReference>